<dbReference type="SUPFAM" id="SSF53098">
    <property type="entry name" value="Ribonuclease H-like"/>
    <property type="match status" value="1"/>
</dbReference>
<accession>A0A345SQW6</accession>
<evidence type="ECO:0000256" key="1">
    <source>
        <dbReference type="SAM" id="MobiDB-lite"/>
    </source>
</evidence>
<dbReference type="AlphaFoldDB" id="A0A345SQW6"/>
<feature type="compositionally biased region" description="Basic and acidic residues" evidence="1">
    <location>
        <begin position="646"/>
        <end position="663"/>
    </location>
</feature>
<name>A0A345SQW6_9ACTN</name>
<feature type="compositionally biased region" description="Low complexity" evidence="1">
    <location>
        <begin position="722"/>
        <end position="743"/>
    </location>
</feature>
<feature type="region of interest" description="Disordered" evidence="1">
    <location>
        <begin position="646"/>
        <end position="682"/>
    </location>
</feature>
<evidence type="ECO:0000313" key="4">
    <source>
        <dbReference type="Proteomes" id="UP000249340"/>
    </source>
</evidence>
<feature type="domain" description="Transposase-like Mu C-terminal" evidence="2">
    <location>
        <begin position="534"/>
        <end position="596"/>
    </location>
</feature>
<dbReference type="InterPro" id="IPR015378">
    <property type="entry name" value="Transposase-like_Mu_C"/>
</dbReference>
<dbReference type="GO" id="GO:0003676">
    <property type="term" value="F:nucleic acid binding"/>
    <property type="evidence" value="ECO:0007669"/>
    <property type="project" value="InterPro"/>
</dbReference>
<reference evidence="4" key="1">
    <citation type="submission" date="2018-07" db="EMBL/GenBank/DDBJ databases">
        <title>Streptacidiphilus bronchialis DSM 106435 chromosome.</title>
        <authorList>
            <person name="Batra D."/>
            <person name="Gulvik C.A."/>
        </authorList>
    </citation>
    <scope>NUCLEOTIDE SEQUENCE [LARGE SCALE GENOMIC DNA]</scope>
    <source>
        <strain evidence="4">DSM 106435</strain>
    </source>
</reference>
<sequence>MTVTQDSTPPLAESSAAVCALEPGQRVRFDGEEYVVAGVRGPSVQLLCEQEPCRSAAVLLQVLTGAADFAVLDAVGAPRPLQQVPDVDILDVLDQGRRERIRAWEWHLVELRDGVPPDSAAGTKPRSAYETTRSQRERFAAKAAELTALGWRGVSNSTIRRKFLAYQDQGVAGLARLAIGQVRTDERVIQLLLREVKLAVGESSGWANRVYERLLTALHAEHPSEYKKLAISPATFYRLIKRLGISAAYLQAPVRNRLDQENSPASPFTPTTATMLGEQVQIDSTGLDILAVGDDGFTVSAELTCAIDVATRSIIGAMIVPKSPGRGPRGRRLGGRATRTFDATLLLAQALAPMPGRAGWSPLALAERSDLPYADLVACDPRMTGAAARPVIRPKMVVVDHGSIYRSEHFVDVCTSLQISVRPARERTPTDKAVIESTFSAIKKMFCQYVSGYTGSSLAKRGKLVAQQPLWSINELQDLLDEWIALRWQQTPHDGLRSPLLPGMKLTPNQMYSVLVACEGQVPLPLSAEQNRKLLLCERRVITEKGVTINNRTYNSDALQAYARLHTGITGQGHRWEIRHHPYVPRYVWLYDHRDGQWAEAEFIHQKQIGDEWTQYEWEVATAHHLARGSTKEQQQAIAQAVRELRERARRGPKDQPAPDRTGRRPRPAAPFTGPDLPVRVPEVDPYEGITLPTPETVAAARVLDASVKNLFPGQWSPATPPTVSTAAAPASGQTPAPAAAADTPDDETPGLGSPDKRARASRPRLAASAAGLFRNLTAPPRADSRPPTGTPVPDDPSKEPA</sequence>
<organism evidence="3 4">
    <name type="scientific">Peterkaempfera bronchialis</name>
    <dbReference type="NCBI Taxonomy" id="2126346"/>
    <lineage>
        <taxon>Bacteria</taxon>
        <taxon>Bacillati</taxon>
        <taxon>Actinomycetota</taxon>
        <taxon>Actinomycetes</taxon>
        <taxon>Kitasatosporales</taxon>
        <taxon>Streptomycetaceae</taxon>
        <taxon>Peterkaempfera</taxon>
    </lineage>
</organism>
<dbReference type="RefSeq" id="WP_111489410.1">
    <property type="nucleotide sequence ID" value="NZ_CP031264.1"/>
</dbReference>
<dbReference type="Gene3D" id="3.30.420.10">
    <property type="entry name" value="Ribonuclease H-like superfamily/Ribonuclease H"/>
    <property type="match status" value="1"/>
</dbReference>
<proteinExistence type="predicted"/>
<dbReference type="OrthoDB" id="52928at2"/>
<evidence type="ECO:0000313" key="3">
    <source>
        <dbReference type="EMBL" id="AXI76121.1"/>
    </source>
</evidence>
<gene>
    <name evidence="3" type="ORF">C7M71_000095</name>
</gene>
<evidence type="ECO:0000259" key="2">
    <source>
        <dbReference type="Pfam" id="PF09299"/>
    </source>
</evidence>
<dbReference type="Proteomes" id="UP000249340">
    <property type="component" value="Chromosome"/>
</dbReference>
<protein>
    <submittedName>
        <fullName evidence="3">Transposase</fullName>
    </submittedName>
</protein>
<keyword evidence="4" id="KW-1185">Reference proteome</keyword>
<feature type="region of interest" description="Disordered" evidence="1">
    <location>
        <begin position="715"/>
        <end position="802"/>
    </location>
</feature>
<dbReference type="Pfam" id="PF09299">
    <property type="entry name" value="Mu-transpos_C"/>
    <property type="match status" value="1"/>
</dbReference>
<dbReference type="KEGG" id="stri:C7M71_000095"/>
<dbReference type="InterPro" id="IPR012337">
    <property type="entry name" value="RNaseH-like_sf"/>
</dbReference>
<dbReference type="InterPro" id="IPR036397">
    <property type="entry name" value="RNaseH_sf"/>
</dbReference>
<dbReference type="EMBL" id="CP031264">
    <property type="protein sequence ID" value="AXI76121.1"/>
    <property type="molecule type" value="Genomic_DNA"/>
</dbReference>